<evidence type="ECO:0000256" key="1">
    <source>
        <dbReference type="ARBA" id="ARBA00001974"/>
    </source>
</evidence>
<evidence type="ECO:0000256" key="2">
    <source>
        <dbReference type="ARBA" id="ARBA00022630"/>
    </source>
</evidence>
<gene>
    <name evidence="6" type="ORF">DLM65_10675</name>
</gene>
<accession>A0A2W6ANX7</accession>
<keyword evidence="2" id="KW-0285">Flavoprotein</keyword>
<dbReference type="PANTHER" id="PTHR43557:SF2">
    <property type="entry name" value="RIESKE DOMAIN-CONTAINING PROTEIN-RELATED"/>
    <property type="match status" value="1"/>
</dbReference>
<name>A0A2W6ANX7_9BACT</name>
<keyword evidence="3" id="KW-0274">FAD</keyword>
<reference evidence="6 7" key="1">
    <citation type="journal article" date="2017" name="Nature">
        <title>Atmospheric trace gases support primary production in Antarctic desert surface soil.</title>
        <authorList>
            <person name="Ji M."/>
            <person name="Greening C."/>
            <person name="Vanwonterghem I."/>
            <person name="Carere C.R."/>
            <person name="Bay S.K."/>
            <person name="Steen J.A."/>
            <person name="Montgomery K."/>
            <person name="Lines T."/>
            <person name="Beardall J."/>
            <person name="van Dorst J."/>
            <person name="Snape I."/>
            <person name="Stott M.B."/>
            <person name="Hugenholtz P."/>
            <person name="Ferrari B.C."/>
        </authorList>
    </citation>
    <scope>NUCLEOTIDE SEQUENCE [LARGE SCALE GENOMIC DNA]</scope>
    <source>
        <strain evidence="6">RRmetagenome_bin12</strain>
    </source>
</reference>
<feature type="domain" description="FAD/NAD(P)-binding" evidence="5">
    <location>
        <begin position="5"/>
        <end position="186"/>
    </location>
</feature>
<dbReference type="InterPro" id="IPR050446">
    <property type="entry name" value="FAD-oxidoreductase/Apoptosis"/>
</dbReference>
<dbReference type="PANTHER" id="PTHR43557">
    <property type="entry name" value="APOPTOSIS-INDUCING FACTOR 1"/>
    <property type="match status" value="1"/>
</dbReference>
<organism evidence="6 7">
    <name type="scientific">Candidatus Aeolococcus gillhamiae</name>
    <dbReference type="NCBI Taxonomy" id="3127015"/>
    <lineage>
        <taxon>Bacteria</taxon>
        <taxon>Bacillati</taxon>
        <taxon>Candidatus Dormiibacterota</taxon>
        <taxon>Candidatus Dormibacteria</taxon>
        <taxon>Candidatus Aeolococcales</taxon>
        <taxon>Candidatus Aeolococcaceae</taxon>
        <taxon>Candidatus Aeolococcus</taxon>
    </lineage>
</organism>
<dbReference type="InterPro" id="IPR016156">
    <property type="entry name" value="FAD/NAD-linked_Rdtase_dimer_sf"/>
</dbReference>
<protein>
    <recommendedName>
        <fullName evidence="5">FAD/NAD(P)-binding domain-containing protein</fullName>
    </recommendedName>
</protein>
<dbReference type="GO" id="GO:0005737">
    <property type="term" value="C:cytoplasm"/>
    <property type="evidence" value="ECO:0007669"/>
    <property type="project" value="TreeGrafter"/>
</dbReference>
<dbReference type="SUPFAM" id="SSF51905">
    <property type="entry name" value="FAD/NAD(P)-binding domain"/>
    <property type="match status" value="2"/>
</dbReference>
<dbReference type="InterPro" id="IPR023753">
    <property type="entry name" value="FAD/NAD-binding_dom"/>
</dbReference>
<comment type="cofactor">
    <cofactor evidence="1">
        <name>FAD</name>
        <dbReference type="ChEBI" id="CHEBI:57692"/>
    </cofactor>
</comment>
<feature type="domain" description="FAD/NAD(P)-binding" evidence="5">
    <location>
        <begin position="192"/>
        <end position="262"/>
    </location>
</feature>
<dbReference type="AlphaFoldDB" id="A0A2W6ANX7"/>
<dbReference type="SUPFAM" id="SSF55424">
    <property type="entry name" value="FAD/NAD-linked reductases, dimerisation (C-terminal) domain"/>
    <property type="match status" value="1"/>
</dbReference>
<dbReference type="Gene3D" id="3.30.390.30">
    <property type="match status" value="1"/>
</dbReference>
<evidence type="ECO:0000259" key="5">
    <source>
        <dbReference type="Pfam" id="PF07992"/>
    </source>
</evidence>
<dbReference type="Proteomes" id="UP000248724">
    <property type="component" value="Unassembled WGS sequence"/>
</dbReference>
<comment type="caution">
    <text evidence="6">The sequence shown here is derived from an EMBL/GenBank/DDBJ whole genome shotgun (WGS) entry which is preliminary data.</text>
</comment>
<evidence type="ECO:0000256" key="3">
    <source>
        <dbReference type="ARBA" id="ARBA00022827"/>
    </source>
</evidence>
<evidence type="ECO:0000313" key="6">
    <source>
        <dbReference type="EMBL" id="PZR79471.1"/>
    </source>
</evidence>
<dbReference type="InterPro" id="IPR036188">
    <property type="entry name" value="FAD/NAD-bd_sf"/>
</dbReference>
<sequence length="351" mass="37677">MIGFVGGGLAAAKLVEAYRESGGADEITIWSQDPHGPYHRPPLSKKVLRGEAQPEDGLVHSYDWYAENGIDLRLGETISSLDDVKAETIVIATGARPRELEGAIWLRTFDSALGLRKRAEASRTAVVIGGGFIGCEVTASLTHRGVEVTQIVRDTMVFAPLQAPPLSEALHELFREKGVDLRLGASDVPAGADLTVAGIGVVPNVELGADAGLEVRSGIVVDEYFETSKPGVYAIGDVAEFYDPLYRRHRRIEHWSNSAYHGTTLGKILAGEEARYDTVSTFFSEQFGQVFKAFGDTHGHDDTALDGDFRSEAAVLRFLRGGNVVAAVLKGQDEAAESALKDEIRAGAAAV</sequence>
<evidence type="ECO:0000256" key="4">
    <source>
        <dbReference type="ARBA" id="ARBA00023002"/>
    </source>
</evidence>
<dbReference type="EMBL" id="QHBU01000204">
    <property type="protein sequence ID" value="PZR79471.1"/>
    <property type="molecule type" value="Genomic_DNA"/>
</dbReference>
<keyword evidence="4" id="KW-0560">Oxidoreductase</keyword>
<dbReference type="Pfam" id="PF07992">
    <property type="entry name" value="Pyr_redox_2"/>
    <property type="match status" value="2"/>
</dbReference>
<dbReference type="Gene3D" id="3.50.50.60">
    <property type="entry name" value="FAD/NAD(P)-binding domain"/>
    <property type="match status" value="2"/>
</dbReference>
<proteinExistence type="predicted"/>
<evidence type="ECO:0000313" key="7">
    <source>
        <dbReference type="Proteomes" id="UP000248724"/>
    </source>
</evidence>
<dbReference type="GO" id="GO:0016651">
    <property type="term" value="F:oxidoreductase activity, acting on NAD(P)H"/>
    <property type="evidence" value="ECO:0007669"/>
    <property type="project" value="TreeGrafter"/>
</dbReference>
<dbReference type="PRINTS" id="PR00368">
    <property type="entry name" value="FADPNR"/>
</dbReference>